<dbReference type="OrthoDB" id="41532at2759"/>
<protein>
    <recommendedName>
        <fullName evidence="1">N-acetyltransferase domain-containing protein</fullName>
    </recommendedName>
</protein>
<accession>A0A8J2MZP2</accession>
<dbReference type="AlphaFoldDB" id="A0A8J2MZP2"/>
<gene>
    <name evidence="2" type="ORF">ALTATR162_LOCUS3016</name>
</gene>
<dbReference type="Pfam" id="PF00583">
    <property type="entry name" value="Acetyltransf_1"/>
    <property type="match status" value="1"/>
</dbReference>
<dbReference type="Gene3D" id="3.40.630.30">
    <property type="match status" value="1"/>
</dbReference>
<organism evidence="2 3">
    <name type="scientific">Alternaria atra</name>
    <dbReference type="NCBI Taxonomy" id="119953"/>
    <lineage>
        <taxon>Eukaryota</taxon>
        <taxon>Fungi</taxon>
        <taxon>Dikarya</taxon>
        <taxon>Ascomycota</taxon>
        <taxon>Pezizomycotina</taxon>
        <taxon>Dothideomycetes</taxon>
        <taxon>Pleosporomycetidae</taxon>
        <taxon>Pleosporales</taxon>
        <taxon>Pleosporineae</taxon>
        <taxon>Pleosporaceae</taxon>
        <taxon>Alternaria</taxon>
        <taxon>Alternaria sect. Ulocladioides</taxon>
    </lineage>
</organism>
<keyword evidence="3" id="KW-1185">Reference proteome</keyword>
<dbReference type="InterPro" id="IPR016181">
    <property type="entry name" value="Acyl_CoA_acyltransferase"/>
</dbReference>
<dbReference type="PANTHER" id="PTHR43305:SF1">
    <property type="entry name" value="FAMILY N-ACETYLTRANSFERASE, PUTATIVE (AFU_ORTHOLOGUE AFUA_2G01380)-RELATED"/>
    <property type="match status" value="1"/>
</dbReference>
<dbReference type="SUPFAM" id="SSF55729">
    <property type="entry name" value="Acyl-CoA N-acyltransferases (Nat)"/>
    <property type="match status" value="1"/>
</dbReference>
<dbReference type="CDD" id="cd04301">
    <property type="entry name" value="NAT_SF"/>
    <property type="match status" value="1"/>
</dbReference>
<dbReference type="Proteomes" id="UP000676310">
    <property type="component" value="Unassembled WGS sequence"/>
</dbReference>
<reference evidence="2" key="1">
    <citation type="submission" date="2021-05" db="EMBL/GenBank/DDBJ databases">
        <authorList>
            <person name="Stam R."/>
        </authorList>
    </citation>
    <scope>NUCLEOTIDE SEQUENCE</scope>
    <source>
        <strain evidence="2">CS162</strain>
    </source>
</reference>
<evidence type="ECO:0000313" key="2">
    <source>
        <dbReference type="EMBL" id="CAG5153052.1"/>
    </source>
</evidence>
<dbReference type="PANTHER" id="PTHR43305">
    <property type="entry name" value="FAMILY N-ACETYLTRANSFERASE, PUTATIVE (AFU_ORTHOLOGUE AFUA_2G01380)-RELATED"/>
    <property type="match status" value="1"/>
</dbReference>
<proteinExistence type="predicted"/>
<dbReference type="InterPro" id="IPR052777">
    <property type="entry name" value="Acetyltransferase_Enz"/>
</dbReference>
<evidence type="ECO:0000259" key="1">
    <source>
        <dbReference type="PROSITE" id="PS51186"/>
    </source>
</evidence>
<feature type="domain" description="N-acetyltransferase" evidence="1">
    <location>
        <begin position="36"/>
        <end position="207"/>
    </location>
</feature>
<dbReference type="RefSeq" id="XP_043166557.1">
    <property type="nucleotide sequence ID" value="XM_043310622.1"/>
</dbReference>
<evidence type="ECO:0000313" key="3">
    <source>
        <dbReference type="Proteomes" id="UP000676310"/>
    </source>
</evidence>
<dbReference type="InterPro" id="IPR000182">
    <property type="entry name" value="GNAT_dom"/>
</dbReference>
<dbReference type="PROSITE" id="PS51186">
    <property type="entry name" value="GNAT"/>
    <property type="match status" value="1"/>
</dbReference>
<comment type="caution">
    <text evidence="2">The sequence shown here is derived from an EMBL/GenBank/DDBJ whole genome shotgun (WGS) entry which is preliminary data.</text>
</comment>
<name>A0A8J2MZP2_9PLEO</name>
<sequence length="207" mass="22990">MSELSNIQIRDAEFPDDKEVVGQLFKAYAQSLPISLDFQNFDHELAELPGKYSAEKGGAVWLLCSSAVNEDPASEDGRAMPTHGKKAGFSTTRKNEQAVGCIAIRPFFATPTTVESATLLAHSTSPPTKTCELKRLYLAPETRGLGLSKPLMGIALSHARKLGYKEMLLDTLRSMKTARRVYEGYGFEEVDSYYENPNDAVFYRLRL</sequence>
<dbReference type="GO" id="GO:0016747">
    <property type="term" value="F:acyltransferase activity, transferring groups other than amino-acyl groups"/>
    <property type="evidence" value="ECO:0007669"/>
    <property type="project" value="InterPro"/>
</dbReference>
<dbReference type="EMBL" id="CAJRGZ010000016">
    <property type="protein sequence ID" value="CAG5153052.1"/>
    <property type="molecule type" value="Genomic_DNA"/>
</dbReference>
<dbReference type="GeneID" id="67014526"/>